<dbReference type="PANTHER" id="PTHR21505">
    <property type="entry name" value="MADF DOMAIN-CONTAINING PROTEIN-RELATED"/>
    <property type="match status" value="1"/>
</dbReference>
<dbReference type="SMART" id="SM00595">
    <property type="entry name" value="MADF"/>
    <property type="match status" value="1"/>
</dbReference>
<dbReference type="AlphaFoldDB" id="A0A1E1WPF2"/>
<evidence type="ECO:0000313" key="2">
    <source>
        <dbReference type="EMBL" id="JAT82361.1"/>
    </source>
</evidence>
<dbReference type="InterPro" id="IPR006578">
    <property type="entry name" value="MADF-dom"/>
</dbReference>
<feature type="domain" description="MADF" evidence="1">
    <location>
        <begin position="10"/>
        <end position="99"/>
    </location>
</feature>
<evidence type="ECO:0000313" key="3">
    <source>
        <dbReference type="EMBL" id="JAT88933.1"/>
    </source>
</evidence>
<accession>A0A1E1WPF2</accession>
<dbReference type="PANTHER" id="PTHR21505:SF12">
    <property type="entry name" value="MADF DOMAIN-CONTAINING PROTEIN-RELATED"/>
    <property type="match status" value="1"/>
</dbReference>
<gene>
    <name evidence="2" type="ORF">g.8578</name>
    <name evidence="3" type="ORF">g.8579</name>
</gene>
<evidence type="ECO:0000259" key="1">
    <source>
        <dbReference type="PROSITE" id="PS51029"/>
    </source>
</evidence>
<sequence>MRWGESETRLFVKLYLDHKCLWNSEHDDYKIKHKRQAAYREIVSKFHAITNILLHEREVVLKIRSLKSTYSQEIAKIRARSSPGAPYMTKLGWFKDWDKCFRISRRKQLGMTSSCDEAPEVDTETEDSSQRIWFSEEIDNCENNSETEKDPFISPTDDDYVLLLKSEPVDEEHTESPYKRKKYKRNSTSSECSKDIVESKYEGKEDEFDIYGKYIASQLRNMDIATALKAQLQIQSIVSEARIESLTEKK</sequence>
<proteinExistence type="predicted"/>
<dbReference type="PROSITE" id="PS51029">
    <property type="entry name" value="MADF"/>
    <property type="match status" value="1"/>
</dbReference>
<dbReference type="OrthoDB" id="7991969at2759"/>
<name>A0A1E1WPF2_PECGO</name>
<protein>
    <recommendedName>
        <fullName evidence="1">MADF domain-containing protein</fullName>
    </recommendedName>
</protein>
<dbReference type="Pfam" id="PF10545">
    <property type="entry name" value="MADF_DNA_bdg"/>
    <property type="match status" value="1"/>
</dbReference>
<organism evidence="3">
    <name type="scientific">Pectinophora gossypiella</name>
    <name type="common">Cotton pink bollworm</name>
    <name type="synonym">Depressaria gossypiella</name>
    <dbReference type="NCBI Taxonomy" id="13191"/>
    <lineage>
        <taxon>Eukaryota</taxon>
        <taxon>Metazoa</taxon>
        <taxon>Ecdysozoa</taxon>
        <taxon>Arthropoda</taxon>
        <taxon>Hexapoda</taxon>
        <taxon>Insecta</taxon>
        <taxon>Pterygota</taxon>
        <taxon>Neoptera</taxon>
        <taxon>Endopterygota</taxon>
        <taxon>Lepidoptera</taxon>
        <taxon>Glossata</taxon>
        <taxon>Ditrysia</taxon>
        <taxon>Gelechioidea</taxon>
        <taxon>Gelechiidae</taxon>
        <taxon>Apatetrinae</taxon>
        <taxon>Pectinophora</taxon>
    </lineage>
</organism>
<reference evidence="3" key="1">
    <citation type="submission" date="2015-09" db="EMBL/GenBank/DDBJ databases">
        <title>De novo assembly of Pectinophora gossypiella (Pink Bollworm) gut transcriptome.</title>
        <authorList>
            <person name="Tassone E.E."/>
        </authorList>
    </citation>
    <scope>NUCLEOTIDE SEQUENCE</scope>
</reference>
<dbReference type="EMBL" id="GDQN01008693">
    <property type="protein sequence ID" value="JAT82361.1"/>
    <property type="molecule type" value="Transcribed_RNA"/>
</dbReference>
<dbReference type="EMBL" id="GDQN01002121">
    <property type="protein sequence ID" value="JAT88933.1"/>
    <property type="molecule type" value="Transcribed_RNA"/>
</dbReference>